<evidence type="ECO:0000313" key="3">
    <source>
        <dbReference type="Proteomes" id="UP000774750"/>
    </source>
</evidence>
<protein>
    <submittedName>
        <fullName evidence="2">tRNA (Adenosine(37)-N6)-threonylcarbamoyltransferase complex dimerization subunit type 1 TsaB</fullName>
    </submittedName>
</protein>
<sequence length="236" mass="25169">MLALDTSAKTTSVSFCDDTHVIAEFSVNTMRTHSQTLMPMIESALSCCGAALSETELFAVSSGPGSFTGLRIGIGAVKGLALGLSKPCIGVSTLEALAYNMIDQNGIILAAMDARCKQVYCALFEAENQTMTRLTPDTACSIASLRETIASFADAPITLVGDGAHLCFKELSDEFPTLVLASEPNRMQRASSVARCALSHFPQDCTDAADLMPFYLRLPQAQRELLRKQSTGGQSL</sequence>
<feature type="domain" description="Gcp-like" evidence="1">
    <location>
        <begin position="29"/>
        <end position="146"/>
    </location>
</feature>
<dbReference type="PANTHER" id="PTHR11735">
    <property type="entry name" value="TRNA N6-ADENOSINE THREONYLCARBAMOYLTRANSFERASE"/>
    <property type="match status" value="1"/>
</dbReference>
<organism evidence="2 3">
    <name type="scientific">Merdimmobilis hominis</name>
    <dbReference type="NCBI Taxonomy" id="2897707"/>
    <lineage>
        <taxon>Bacteria</taxon>
        <taxon>Bacillati</taxon>
        <taxon>Bacillota</taxon>
        <taxon>Clostridia</taxon>
        <taxon>Eubacteriales</taxon>
        <taxon>Oscillospiraceae</taxon>
        <taxon>Merdimmobilis</taxon>
    </lineage>
</organism>
<dbReference type="SUPFAM" id="SSF53067">
    <property type="entry name" value="Actin-like ATPase domain"/>
    <property type="match status" value="2"/>
</dbReference>
<comment type="caution">
    <text evidence="2">The sequence shown here is derived from an EMBL/GenBank/DDBJ whole genome shotgun (WGS) entry which is preliminary data.</text>
</comment>
<dbReference type="Gene3D" id="3.30.420.40">
    <property type="match status" value="2"/>
</dbReference>
<dbReference type="EMBL" id="JACJKY010000001">
    <property type="protein sequence ID" value="MBM6919646.1"/>
    <property type="molecule type" value="Genomic_DNA"/>
</dbReference>
<gene>
    <name evidence="2" type="primary">tsaB</name>
    <name evidence="2" type="ORF">H6A12_00485</name>
</gene>
<dbReference type="Proteomes" id="UP000774750">
    <property type="component" value="Unassembled WGS sequence"/>
</dbReference>
<dbReference type="InterPro" id="IPR000905">
    <property type="entry name" value="Gcp-like_dom"/>
</dbReference>
<reference evidence="2" key="2">
    <citation type="journal article" date="2021" name="Sci. Rep.">
        <title>The distribution of antibiotic resistance genes in chicken gut microbiota commensals.</title>
        <authorList>
            <person name="Juricova H."/>
            <person name="Matiasovicova J."/>
            <person name="Kubasova T."/>
            <person name="Cejkova D."/>
            <person name="Rychlik I."/>
        </authorList>
    </citation>
    <scope>NUCLEOTIDE SEQUENCE</scope>
    <source>
        <strain evidence="2">An559</strain>
    </source>
</reference>
<evidence type="ECO:0000313" key="2">
    <source>
        <dbReference type="EMBL" id="MBM6919646.1"/>
    </source>
</evidence>
<dbReference type="AlphaFoldDB" id="A0A939BD99"/>
<accession>A0A939BD99</accession>
<dbReference type="CDD" id="cd24032">
    <property type="entry name" value="ASKHA_NBD_TsaB"/>
    <property type="match status" value="1"/>
</dbReference>
<dbReference type="GO" id="GO:0005829">
    <property type="term" value="C:cytosol"/>
    <property type="evidence" value="ECO:0007669"/>
    <property type="project" value="TreeGrafter"/>
</dbReference>
<dbReference type="PANTHER" id="PTHR11735:SF11">
    <property type="entry name" value="TRNA THREONYLCARBAMOYLADENOSINE BIOSYNTHESIS PROTEIN TSAB"/>
    <property type="match status" value="1"/>
</dbReference>
<name>A0A939BD99_9FIRM</name>
<keyword evidence="3" id="KW-1185">Reference proteome</keyword>
<reference evidence="2" key="1">
    <citation type="submission" date="2020-08" db="EMBL/GenBank/DDBJ databases">
        <authorList>
            <person name="Cejkova D."/>
            <person name="Kubasova T."/>
            <person name="Jahodarova E."/>
            <person name="Rychlik I."/>
        </authorList>
    </citation>
    <scope>NUCLEOTIDE SEQUENCE</scope>
    <source>
        <strain evidence="2">An559</strain>
    </source>
</reference>
<dbReference type="InterPro" id="IPR043129">
    <property type="entry name" value="ATPase_NBD"/>
</dbReference>
<proteinExistence type="predicted"/>
<dbReference type="GO" id="GO:0002949">
    <property type="term" value="P:tRNA threonylcarbamoyladenosine modification"/>
    <property type="evidence" value="ECO:0007669"/>
    <property type="project" value="InterPro"/>
</dbReference>
<dbReference type="NCBIfam" id="TIGR03725">
    <property type="entry name" value="T6A_YeaZ"/>
    <property type="match status" value="1"/>
</dbReference>
<dbReference type="Pfam" id="PF00814">
    <property type="entry name" value="TsaD"/>
    <property type="match status" value="1"/>
</dbReference>
<dbReference type="InterPro" id="IPR022496">
    <property type="entry name" value="T6A_TsaB"/>
</dbReference>
<evidence type="ECO:0000259" key="1">
    <source>
        <dbReference type="Pfam" id="PF00814"/>
    </source>
</evidence>